<gene>
    <name evidence="1" type="ORF">WCH_BF08250</name>
</gene>
<protein>
    <submittedName>
        <fullName evidence="1">Uncharacterized protein</fullName>
    </submittedName>
</protein>
<dbReference type="AlphaFoldDB" id="F8L9X3"/>
<feature type="non-terminal residue" evidence="1">
    <location>
        <position position="1"/>
    </location>
</feature>
<proteinExistence type="predicted"/>
<evidence type="ECO:0000313" key="1">
    <source>
        <dbReference type="EMBL" id="CCB90279.1"/>
    </source>
</evidence>
<reference evidence="1" key="1">
    <citation type="submission" date="2011-05" db="EMBL/GenBank/DDBJ databases">
        <title>Unity in variety -- the pan-genome of the Chlamydiae.</title>
        <authorList>
            <person name="Collingro A."/>
            <person name="Tischler P."/>
            <person name="Weinmaier T."/>
            <person name="Penz T."/>
            <person name="Heinz E."/>
            <person name="Brunham R.C."/>
            <person name="Read T.D."/>
            <person name="Bavoil P.M."/>
            <person name="Sachse K."/>
            <person name="Kahane S."/>
            <person name="Friedman M.G."/>
            <person name="Rattei T."/>
            <person name="Myers G.S.A."/>
            <person name="Horn M."/>
        </authorList>
    </citation>
    <scope>NUCLEOTIDE SEQUENCE</scope>
    <source>
        <strain evidence="1">2032/99</strain>
    </source>
</reference>
<sequence length="78" mass="9148">FAKAVLVEFQRDIWKPLEGYGEKGNIFRSKLERSFLRTRSVFCSFISQSYIFPFKKPFAKAVLVELAKGYLEAHRGLW</sequence>
<name>F8L9X3_9BACT</name>
<accession>F8L9X3</accession>
<dbReference type="EMBL" id="FR872586">
    <property type="protein sequence ID" value="CCB90279.1"/>
    <property type="molecule type" value="Genomic_DNA"/>
</dbReference>
<organism evidence="1">
    <name type="scientific">Waddlia chondrophila 2032/99</name>
    <dbReference type="NCBI Taxonomy" id="765953"/>
    <lineage>
        <taxon>Bacteria</taxon>
        <taxon>Pseudomonadati</taxon>
        <taxon>Chlamydiota</taxon>
        <taxon>Chlamydiia</taxon>
        <taxon>Parachlamydiales</taxon>
        <taxon>Waddliaceae</taxon>
        <taxon>Waddlia</taxon>
    </lineage>
</organism>